<protein>
    <submittedName>
        <fullName evidence="2">Uncharacterized protein</fullName>
    </submittedName>
</protein>
<proteinExistence type="predicted"/>
<dbReference type="Proteomes" id="UP000243588">
    <property type="component" value="Unassembled WGS sequence"/>
</dbReference>
<gene>
    <name evidence="2" type="ORF">SAMN05421818_13123</name>
</gene>
<keyword evidence="1" id="KW-0472">Membrane</keyword>
<keyword evidence="3" id="KW-1185">Reference proteome</keyword>
<dbReference type="STRING" id="702745.SAMN05421818_13123"/>
<keyword evidence="1" id="KW-1133">Transmembrane helix</keyword>
<evidence type="ECO:0000313" key="3">
    <source>
        <dbReference type="Proteomes" id="UP000243588"/>
    </source>
</evidence>
<name>A0A1G8GRD3_9FLAO</name>
<reference evidence="3" key="1">
    <citation type="submission" date="2016-10" db="EMBL/GenBank/DDBJ databases">
        <authorList>
            <person name="Varghese N."/>
            <person name="Submissions S."/>
        </authorList>
    </citation>
    <scope>NUCLEOTIDE SEQUENCE [LARGE SCALE GENOMIC DNA]</scope>
    <source>
        <strain evidence="3">DSM 23313</strain>
    </source>
</reference>
<dbReference type="AlphaFoldDB" id="A0A1G8GRD3"/>
<keyword evidence="1" id="KW-0812">Transmembrane</keyword>
<evidence type="ECO:0000313" key="2">
    <source>
        <dbReference type="EMBL" id="SDH96965.1"/>
    </source>
</evidence>
<dbReference type="EMBL" id="FNDQ01000031">
    <property type="protein sequence ID" value="SDH96965.1"/>
    <property type="molecule type" value="Genomic_DNA"/>
</dbReference>
<sequence>MNVFPKVIIFFTKSEQTERMLVLFFLTLAKTSCYFLANSEKAVLSML</sequence>
<accession>A0A1G8GRD3</accession>
<organism evidence="2 3">
    <name type="scientific">Myroides phaeus</name>
    <dbReference type="NCBI Taxonomy" id="702745"/>
    <lineage>
        <taxon>Bacteria</taxon>
        <taxon>Pseudomonadati</taxon>
        <taxon>Bacteroidota</taxon>
        <taxon>Flavobacteriia</taxon>
        <taxon>Flavobacteriales</taxon>
        <taxon>Flavobacteriaceae</taxon>
        <taxon>Myroides</taxon>
    </lineage>
</organism>
<evidence type="ECO:0000256" key="1">
    <source>
        <dbReference type="SAM" id="Phobius"/>
    </source>
</evidence>
<feature type="transmembrane region" description="Helical" evidence="1">
    <location>
        <begin position="20"/>
        <end position="37"/>
    </location>
</feature>